<dbReference type="AlphaFoldDB" id="A0A2T0MZC3"/>
<protein>
    <submittedName>
        <fullName evidence="1">Uncharacterized protein</fullName>
    </submittedName>
</protein>
<organism evidence="1 2">
    <name type="scientific">Nonomuraea fuscirosea</name>
    <dbReference type="NCBI Taxonomy" id="1291556"/>
    <lineage>
        <taxon>Bacteria</taxon>
        <taxon>Bacillati</taxon>
        <taxon>Actinomycetota</taxon>
        <taxon>Actinomycetes</taxon>
        <taxon>Streptosporangiales</taxon>
        <taxon>Streptosporangiaceae</taxon>
        <taxon>Nonomuraea</taxon>
    </lineage>
</organism>
<comment type="caution">
    <text evidence="1">The sequence shown here is derived from an EMBL/GenBank/DDBJ whole genome shotgun (WGS) entry which is preliminary data.</text>
</comment>
<gene>
    <name evidence="1" type="ORF">B0I32_108107</name>
</gene>
<accession>A0A2T0MZC3</accession>
<proteinExistence type="predicted"/>
<sequence>MCLPETRVCAGLDDGRFAFTIRPRPTTLAVDATVNGTPVTGSLTHFTGDDHVQGWYEPYPPLVPGDVMCLAITAPEVPPGPYCDTAP</sequence>
<keyword evidence="2" id="KW-1185">Reference proteome</keyword>
<reference evidence="1 2" key="1">
    <citation type="submission" date="2018-03" db="EMBL/GenBank/DDBJ databases">
        <title>Genomic Encyclopedia of Type Strains, Phase III (KMG-III): the genomes of soil and plant-associated and newly described type strains.</title>
        <authorList>
            <person name="Whitman W."/>
        </authorList>
    </citation>
    <scope>NUCLEOTIDE SEQUENCE [LARGE SCALE GENOMIC DNA]</scope>
    <source>
        <strain evidence="1 2">CGMCC 4.7104</strain>
    </source>
</reference>
<dbReference type="EMBL" id="PVNG01000008">
    <property type="protein sequence ID" value="PRX64746.1"/>
    <property type="molecule type" value="Genomic_DNA"/>
</dbReference>
<evidence type="ECO:0000313" key="1">
    <source>
        <dbReference type="EMBL" id="PRX64746.1"/>
    </source>
</evidence>
<name>A0A2T0MZC3_9ACTN</name>
<evidence type="ECO:0000313" key="2">
    <source>
        <dbReference type="Proteomes" id="UP000238312"/>
    </source>
</evidence>
<dbReference type="Proteomes" id="UP000238312">
    <property type="component" value="Unassembled WGS sequence"/>
</dbReference>